<reference evidence="2 3" key="1">
    <citation type="submission" date="2020-05" db="EMBL/GenBank/DDBJ databases">
        <authorList>
            <person name="Campoy J."/>
            <person name="Schneeberger K."/>
            <person name="Spophaly S."/>
        </authorList>
    </citation>
    <scope>NUCLEOTIDE SEQUENCE [LARGE SCALE GENOMIC DNA]</scope>
    <source>
        <strain evidence="2">PruArmRojPasFocal</strain>
    </source>
</reference>
<sequence length="74" mass="7763">MKEVWGFGAGGFDLMGSRKMVVRAISRHGGFRGRSGKRMCGGWAVGSGMNKKSTSLSLSSSGRIPKGAISSQNI</sequence>
<feature type="region of interest" description="Disordered" evidence="1">
    <location>
        <begin position="51"/>
        <end position="74"/>
    </location>
</feature>
<protein>
    <submittedName>
        <fullName evidence="2">Uncharacterized protein</fullName>
    </submittedName>
</protein>
<dbReference type="EMBL" id="CAEKDK010000003">
    <property type="protein sequence ID" value="CAB4274422.1"/>
    <property type="molecule type" value="Genomic_DNA"/>
</dbReference>
<organism evidence="2 3">
    <name type="scientific">Prunus armeniaca</name>
    <name type="common">Apricot</name>
    <name type="synonym">Armeniaca vulgaris</name>
    <dbReference type="NCBI Taxonomy" id="36596"/>
    <lineage>
        <taxon>Eukaryota</taxon>
        <taxon>Viridiplantae</taxon>
        <taxon>Streptophyta</taxon>
        <taxon>Embryophyta</taxon>
        <taxon>Tracheophyta</taxon>
        <taxon>Spermatophyta</taxon>
        <taxon>Magnoliopsida</taxon>
        <taxon>eudicotyledons</taxon>
        <taxon>Gunneridae</taxon>
        <taxon>Pentapetalae</taxon>
        <taxon>rosids</taxon>
        <taxon>fabids</taxon>
        <taxon>Rosales</taxon>
        <taxon>Rosaceae</taxon>
        <taxon>Amygdaloideae</taxon>
        <taxon>Amygdaleae</taxon>
        <taxon>Prunus</taxon>
    </lineage>
</organism>
<dbReference type="AlphaFoldDB" id="A0A6J5UEU5"/>
<evidence type="ECO:0000313" key="2">
    <source>
        <dbReference type="EMBL" id="CAB4274422.1"/>
    </source>
</evidence>
<accession>A0A6J5UEU5</accession>
<dbReference type="Proteomes" id="UP000507222">
    <property type="component" value="Unassembled WGS sequence"/>
</dbReference>
<evidence type="ECO:0000313" key="3">
    <source>
        <dbReference type="Proteomes" id="UP000507222"/>
    </source>
</evidence>
<gene>
    <name evidence="2" type="ORF">CURHAP_LOCUS22924</name>
</gene>
<proteinExistence type="predicted"/>
<evidence type="ECO:0000256" key="1">
    <source>
        <dbReference type="SAM" id="MobiDB-lite"/>
    </source>
</evidence>
<name>A0A6J5UEU5_PRUAR</name>